<feature type="transmembrane region" description="Helical" evidence="2">
    <location>
        <begin position="595"/>
        <end position="613"/>
    </location>
</feature>
<evidence type="ECO:0000256" key="2">
    <source>
        <dbReference type="SAM" id="Phobius"/>
    </source>
</evidence>
<feature type="region of interest" description="Disordered" evidence="1">
    <location>
        <begin position="688"/>
        <end position="784"/>
    </location>
</feature>
<feature type="region of interest" description="Disordered" evidence="1">
    <location>
        <begin position="98"/>
        <end position="136"/>
    </location>
</feature>
<dbReference type="AlphaFoldDB" id="A0AAD4EUL5"/>
<accession>A0AAD4EUL5</accession>
<reference evidence="4" key="1">
    <citation type="submission" date="2023-02" db="EMBL/GenBank/DDBJ databases">
        <authorList>
            <person name="Palmer J.M."/>
        </authorList>
    </citation>
    <scope>NUCLEOTIDE SEQUENCE</scope>
    <source>
        <strain evidence="4">FW57</strain>
    </source>
</reference>
<keyword evidence="2" id="KW-0812">Transmembrane</keyword>
<gene>
    <name evidence="4" type="ORF">NEMBOFW57_008156</name>
</gene>
<sequence>MAAMRGGRHGAAGDHEDHKIELFQNAMREFQKYPFNLDPKHMLEKIKFVSDFRQHFDQTKDDILLVLGQNAKGFRRKLIESKIHVEFHDAGLRDSSLDLVSLPPPAQPPVTTPSSSGSPGLERGESSASSWDSKDDTKVYSVSNSKHLDDTFGIGSLDPATTGNEPGFQPRADPVCRFMYVSESFLATSAPNARRVKITEELLLRILTYHHVSPCFLNLISSLGHDPLSNAGDHYFGGFRSLKSFSKPLFKLTALDRSGYHYQLAFEFRTVFRPSPSEAESTAQTSDNPDLWPLDQCTIYHHFDVENGKSLWMITAAEGEANKLLSEAGTGGGPPFRDVKDVRFSTNVLSGSPVDERFRASLSVLLWLADWSLSEYGHYITMLDDDLQRLTRPYVEKIGEEGPVAETGLKELNRYMEKLDEIIVALQGNLRVCNAALKFYRDELLQDRKLRSRNLAWVTDKQSRARIREDLDDFQEKMRWVCTSTQGMLRRAVLLKQVGARRENTASSPSLCFPLPCDFPNLSSNQVHRLLTNRDVTTTNDLARSSHKESTTMRVFSTITLVLLPVSVVSTIFSANIVDFQSGAGGFAGNWSGPAALWWAATTILVTALVGWAGERWRRHAIDADTTGKARRAQPRPGAAAAASRHDLAWTAQVRRVVNDARHHVRKYEYSLGGVYTRVMDVVKRARKTAVMRTRRTTEPTGSSTQHHPTQAGDGHTTPERWSREQLPSSSSSVSVRSGLSDPMPEGGGEGSGKRTVDGMAARASATEGDAQGKVIDGTEEKEK</sequence>
<dbReference type="Gene3D" id="1.20.58.340">
    <property type="entry name" value="Magnesium transport protein CorA, transmembrane region"/>
    <property type="match status" value="1"/>
</dbReference>
<evidence type="ECO:0000256" key="1">
    <source>
        <dbReference type="SAM" id="MobiDB-lite"/>
    </source>
</evidence>
<feature type="transmembrane region" description="Helical" evidence="2">
    <location>
        <begin position="555"/>
        <end position="575"/>
    </location>
</feature>
<proteinExistence type="predicted"/>
<keyword evidence="2" id="KW-0472">Membrane</keyword>
<feature type="compositionally biased region" description="Pro residues" evidence="1">
    <location>
        <begin position="102"/>
        <end position="111"/>
    </location>
</feature>
<feature type="compositionally biased region" description="Low complexity" evidence="1">
    <location>
        <begin position="729"/>
        <end position="738"/>
    </location>
</feature>
<dbReference type="Pfam" id="PF26616">
    <property type="entry name" value="CorA-like"/>
    <property type="match status" value="1"/>
</dbReference>
<comment type="caution">
    <text evidence="4">The sequence shown here is derived from an EMBL/GenBank/DDBJ whole genome shotgun (WGS) entry which is preliminary data.</text>
</comment>
<keyword evidence="5" id="KW-1185">Reference proteome</keyword>
<feature type="compositionally biased region" description="Polar residues" evidence="1">
    <location>
        <begin position="699"/>
        <end position="709"/>
    </location>
</feature>
<evidence type="ECO:0000313" key="5">
    <source>
        <dbReference type="Proteomes" id="UP001197093"/>
    </source>
</evidence>
<dbReference type="EMBL" id="JAHCVI010000004">
    <property type="protein sequence ID" value="KAG7285862.1"/>
    <property type="molecule type" value="Genomic_DNA"/>
</dbReference>
<dbReference type="Proteomes" id="UP001197093">
    <property type="component" value="Unassembled WGS sequence"/>
</dbReference>
<feature type="domain" description="CorA-like transporter" evidence="3">
    <location>
        <begin position="139"/>
        <end position="393"/>
    </location>
</feature>
<protein>
    <recommendedName>
        <fullName evidence="3">CorA-like transporter domain-containing protein</fullName>
    </recommendedName>
</protein>
<feature type="region of interest" description="Disordered" evidence="1">
    <location>
        <begin position="625"/>
        <end position="644"/>
    </location>
</feature>
<dbReference type="InterPro" id="IPR058257">
    <property type="entry name" value="CorA-like_dom"/>
</dbReference>
<name>A0AAD4EUL5_9PEZI</name>
<keyword evidence="2" id="KW-1133">Transmembrane helix</keyword>
<evidence type="ECO:0000259" key="3">
    <source>
        <dbReference type="Pfam" id="PF26616"/>
    </source>
</evidence>
<evidence type="ECO:0000313" key="4">
    <source>
        <dbReference type="EMBL" id="KAG7285862.1"/>
    </source>
</evidence>
<organism evidence="4 5">
    <name type="scientific">Staphylotrichum longicolle</name>
    <dbReference type="NCBI Taxonomy" id="669026"/>
    <lineage>
        <taxon>Eukaryota</taxon>
        <taxon>Fungi</taxon>
        <taxon>Dikarya</taxon>
        <taxon>Ascomycota</taxon>
        <taxon>Pezizomycotina</taxon>
        <taxon>Sordariomycetes</taxon>
        <taxon>Sordariomycetidae</taxon>
        <taxon>Sordariales</taxon>
        <taxon>Chaetomiaceae</taxon>
        <taxon>Staphylotrichum</taxon>
    </lineage>
</organism>